<dbReference type="EMBL" id="SRLO01000568">
    <property type="protein sequence ID" value="TNN51839.1"/>
    <property type="molecule type" value="Genomic_DNA"/>
</dbReference>
<evidence type="ECO:0000313" key="1">
    <source>
        <dbReference type="EMBL" id="TNN51839.1"/>
    </source>
</evidence>
<organism evidence="1 2">
    <name type="scientific">Liparis tanakae</name>
    <name type="common">Tanaka's snailfish</name>
    <dbReference type="NCBI Taxonomy" id="230148"/>
    <lineage>
        <taxon>Eukaryota</taxon>
        <taxon>Metazoa</taxon>
        <taxon>Chordata</taxon>
        <taxon>Craniata</taxon>
        <taxon>Vertebrata</taxon>
        <taxon>Euteleostomi</taxon>
        <taxon>Actinopterygii</taxon>
        <taxon>Neopterygii</taxon>
        <taxon>Teleostei</taxon>
        <taxon>Neoteleostei</taxon>
        <taxon>Acanthomorphata</taxon>
        <taxon>Eupercaria</taxon>
        <taxon>Perciformes</taxon>
        <taxon>Cottioidei</taxon>
        <taxon>Cottales</taxon>
        <taxon>Liparidae</taxon>
        <taxon>Liparis</taxon>
    </lineage>
</organism>
<dbReference type="AlphaFoldDB" id="A0A4Z2GEN4"/>
<protein>
    <submittedName>
        <fullName evidence="1">Uncharacterized protein</fullName>
    </submittedName>
</protein>
<evidence type="ECO:0000313" key="2">
    <source>
        <dbReference type="Proteomes" id="UP000314294"/>
    </source>
</evidence>
<comment type="caution">
    <text evidence="1">The sequence shown here is derived from an EMBL/GenBank/DDBJ whole genome shotgun (WGS) entry which is preliminary data.</text>
</comment>
<reference evidence="1 2" key="1">
    <citation type="submission" date="2019-03" db="EMBL/GenBank/DDBJ databases">
        <title>First draft genome of Liparis tanakae, snailfish: a comprehensive survey of snailfish specific genes.</title>
        <authorList>
            <person name="Kim W."/>
            <person name="Song I."/>
            <person name="Jeong J.-H."/>
            <person name="Kim D."/>
            <person name="Kim S."/>
            <person name="Ryu S."/>
            <person name="Song J.Y."/>
            <person name="Lee S.K."/>
        </authorList>
    </citation>
    <scope>NUCLEOTIDE SEQUENCE [LARGE SCALE GENOMIC DNA]</scope>
    <source>
        <tissue evidence="1">Muscle</tissue>
    </source>
</reference>
<accession>A0A4Z2GEN4</accession>
<gene>
    <name evidence="1" type="ORF">EYF80_037935</name>
</gene>
<sequence length="106" mass="11844">MYCQFISQRHAECSAAPSPTALNSKDDIRLESVARMPFPTPTKRKTTRKDALTISCMTEVFVGRKEGCARYNICVAQDPPDWERLGVGICNPSLTDPTEQIPLKQN</sequence>
<keyword evidence="2" id="KW-1185">Reference proteome</keyword>
<name>A0A4Z2GEN4_9TELE</name>
<proteinExistence type="predicted"/>
<dbReference type="Proteomes" id="UP000314294">
    <property type="component" value="Unassembled WGS sequence"/>
</dbReference>